<dbReference type="NCBIfam" id="NF006588">
    <property type="entry name" value="PRK09120.1"/>
    <property type="match status" value="1"/>
</dbReference>
<dbReference type="SMR" id="A0A2P1BT02"/>
<dbReference type="BRENDA" id="4.1.2.61">
    <property type="organism ID" value="13851"/>
</dbReference>
<reference evidence="3" key="2">
    <citation type="journal article" date="2020" name="Biochim Biophys Acta Proteins Proteom">
        <title>The structure of a prokaryotic feruloyl-CoA hydratase-lyase from a lignin-degrading consortium with high oligomerization stability under extreme pHs.</title>
        <authorList>
            <person name="Liberato M.V."/>
            <person name="Araujo J.N."/>
            <person name="Sodre V."/>
            <person name="Goncalves T.A."/>
            <person name="Vilela N."/>
            <person name="Moraes E.C."/>
            <person name="Garcia W."/>
            <person name="Squina F.M."/>
        </authorList>
    </citation>
    <scope>X-RAY CRYSTALLOGRAPHY (2.10 ANGSTROMS) OF 2-284 IN COMPLEX WITH COA</scope>
</reference>
<protein>
    <submittedName>
        <fullName evidence="2">Enoyl-CoA hydratase</fullName>
    </submittedName>
</protein>
<feature type="binding site" evidence="3">
    <location>
        <position position="74"/>
    </location>
    <ligand>
        <name>CoA</name>
        <dbReference type="ChEBI" id="CHEBI:57287"/>
    </ligand>
</feature>
<dbReference type="PANTHER" id="PTHR42964:SF1">
    <property type="entry name" value="POLYKETIDE BIOSYNTHESIS ENOYL-COA HYDRATASE PKSH-RELATED"/>
    <property type="match status" value="1"/>
</dbReference>
<organism evidence="2">
    <name type="scientific">uncultured organism</name>
    <dbReference type="NCBI Taxonomy" id="155900"/>
    <lineage>
        <taxon>unclassified sequences</taxon>
        <taxon>environmental samples</taxon>
    </lineage>
</organism>
<dbReference type="CDD" id="cd06558">
    <property type="entry name" value="crotonase-like"/>
    <property type="match status" value="1"/>
</dbReference>
<comment type="similarity">
    <text evidence="1">Belongs to the enoyl-CoA hydratase/isomerase family.</text>
</comment>
<dbReference type="Gene3D" id="3.90.226.10">
    <property type="entry name" value="2-enoyl-CoA Hydratase, Chain A, domain 1"/>
    <property type="match status" value="1"/>
</dbReference>
<evidence type="ECO:0000256" key="1">
    <source>
        <dbReference type="ARBA" id="ARBA00005254"/>
    </source>
</evidence>
<sequence length="284" mass="31413">MVSQNQIDDALNGLTTVKVQFDEGIAWVSLNRPDKRNAMSPTLNREMLQVLEALEFDDRCGVVVLTGEGDSFSAGMDLKEYFRETDNAPALIKAQIRRAAGAWQWRKLRFYAKPTIAMVNGWCFGGAFTPLIACDLAVAADEATFGLSEINWGIIPAGNVTKAVSQVCGERAALYYIMSGEPFGGQKAREIGLVNESVPLAALRERTRELAKTLLGKNPTVLRQAKHALRRVEPMDWDLSEEYLAAKAEQTAAIDPEKGRTKGMKQFLDDKTIRPGLEGYRRGE</sequence>
<feature type="binding site" evidence="3">
    <location>
        <position position="152"/>
    </location>
    <ligand>
        <name>CoA</name>
        <dbReference type="ChEBI" id="CHEBI:57287"/>
    </ligand>
</feature>
<dbReference type="PDB" id="6P5U">
    <property type="method" value="X-ray"/>
    <property type="resolution" value="2.10 A"/>
    <property type="chains" value="A/B/C/D/E/F=2-284"/>
</dbReference>
<feature type="binding site" evidence="3">
    <location>
        <position position="77"/>
    </location>
    <ligand>
        <name>CoA</name>
        <dbReference type="ChEBI" id="CHEBI:57287"/>
    </ligand>
</feature>
<dbReference type="PDBsum" id="6P5U"/>
<dbReference type="EMBL" id="MG214407">
    <property type="protein sequence ID" value="AVI57391.1"/>
    <property type="molecule type" value="Genomic_DNA"/>
</dbReference>
<dbReference type="InterPro" id="IPR051683">
    <property type="entry name" value="Enoyl-CoA_Hydratase/Isomerase"/>
</dbReference>
<keyword evidence="3" id="KW-0002">3D-structure</keyword>
<proteinExistence type="evidence at protein level"/>
<evidence type="ECO:0000313" key="2">
    <source>
        <dbReference type="EMBL" id="AVI57391.1"/>
    </source>
</evidence>
<feature type="binding site" evidence="3">
    <location>
        <position position="36"/>
    </location>
    <ligand>
        <name>CoA</name>
        <dbReference type="ChEBI" id="CHEBI:57287"/>
    </ligand>
</feature>
<accession>A0A2P1BT02</accession>
<dbReference type="SUPFAM" id="SSF52096">
    <property type="entry name" value="ClpP/crotonase"/>
    <property type="match status" value="1"/>
</dbReference>
<gene>
    <name evidence="2" type="primary">Ech</name>
</gene>
<feature type="binding site" evidence="3">
    <location>
        <position position="35"/>
    </location>
    <ligand>
        <name>CoA</name>
        <dbReference type="ChEBI" id="CHEBI:57287"/>
    </ligand>
</feature>
<feature type="binding site" evidence="3">
    <location>
        <position position="148"/>
    </location>
    <ligand>
        <name>CoA</name>
        <dbReference type="ChEBI" id="CHEBI:57287"/>
    </ligand>
</feature>
<feature type="binding site" evidence="3">
    <location>
        <position position="76"/>
    </location>
    <ligand>
        <name>CoA</name>
        <dbReference type="ChEBI" id="CHEBI:57287"/>
    </ligand>
</feature>
<dbReference type="PANTHER" id="PTHR42964">
    <property type="entry name" value="ENOYL-COA HYDRATASE"/>
    <property type="match status" value="1"/>
</dbReference>
<dbReference type="Pfam" id="PF00378">
    <property type="entry name" value="ECH_1"/>
    <property type="match status" value="1"/>
</dbReference>
<dbReference type="Gene3D" id="6.10.250.2850">
    <property type="match status" value="1"/>
</dbReference>
<evidence type="ECO:0007829" key="3">
    <source>
        <dbReference type="PDB" id="6P5U"/>
    </source>
</evidence>
<dbReference type="InterPro" id="IPR001753">
    <property type="entry name" value="Enoyl-CoA_hydra/iso"/>
</dbReference>
<name>A0A2P1BT02_9ZZZZ</name>
<dbReference type="InterPro" id="IPR029045">
    <property type="entry name" value="ClpP/crotonase-like_dom_sf"/>
</dbReference>
<feature type="binding site" evidence="3">
    <location>
        <position position="78"/>
    </location>
    <ligand>
        <name>CoA</name>
        <dbReference type="ChEBI" id="CHEBI:57287"/>
    </ligand>
</feature>
<dbReference type="GO" id="GO:0003824">
    <property type="term" value="F:catalytic activity"/>
    <property type="evidence" value="ECO:0007669"/>
    <property type="project" value="InterPro"/>
</dbReference>
<dbReference type="AlphaFoldDB" id="A0A2P1BT02"/>
<dbReference type="PROSITE" id="PS00166">
    <property type="entry name" value="ENOYL_COA_HYDRATASE"/>
    <property type="match status" value="1"/>
</dbReference>
<reference evidence="2" key="1">
    <citation type="submission" date="2017-10" db="EMBL/GenBank/DDBJ databases">
        <authorList>
            <person name="Banno H."/>
            <person name="Chua N.-H."/>
        </authorList>
    </citation>
    <scope>NUCLEOTIDE SEQUENCE</scope>
</reference>
<dbReference type="GO" id="GO:0008300">
    <property type="term" value="P:isoprenoid catabolic process"/>
    <property type="evidence" value="ECO:0007669"/>
    <property type="project" value="TreeGrafter"/>
</dbReference>
<dbReference type="InterPro" id="IPR018376">
    <property type="entry name" value="Enoyl-CoA_hyd/isom_CS"/>
</dbReference>